<feature type="domain" description="KIB1-4 beta-propeller" evidence="1">
    <location>
        <begin position="68"/>
        <end position="201"/>
    </location>
</feature>
<dbReference type="PANTHER" id="PTHR47123:SF15">
    <property type="entry name" value="F-BOX PROTEIN SKIP23"/>
    <property type="match status" value="1"/>
</dbReference>
<accession>A0A7J7L5G8</accession>
<dbReference type="AlphaFoldDB" id="A0A7J7L5G8"/>
<protein>
    <recommendedName>
        <fullName evidence="1">KIB1-4 beta-propeller domain-containing protein</fullName>
    </recommendedName>
</protein>
<dbReference type="EMBL" id="JACGCM010002624">
    <property type="protein sequence ID" value="KAF6137840.1"/>
    <property type="molecule type" value="Genomic_DNA"/>
</dbReference>
<comment type="caution">
    <text evidence="2">The sequence shown here is derived from an EMBL/GenBank/DDBJ whole genome shotgun (WGS) entry which is preliminary data.</text>
</comment>
<reference evidence="2 3" key="1">
    <citation type="journal article" date="2020" name="IScience">
        <title>Genome Sequencing of the Endangered Kingdonia uniflora (Circaeasteraceae, Ranunculales) Reveals Potential Mechanisms of Evolutionary Specialization.</title>
        <authorList>
            <person name="Sun Y."/>
            <person name="Deng T."/>
            <person name="Zhang A."/>
            <person name="Moore M.J."/>
            <person name="Landis J.B."/>
            <person name="Lin N."/>
            <person name="Zhang H."/>
            <person name="Zhang X."/>
            <person name="Huang J."/>
            <person name="Zhang X."/>
            <person name="Sun H."/>
            <person name="Wang H."/>
        </authorList>
    </citation>
    <scope>NUCLEOTIDE SEQUENCE [LARGE SCALE GENOMIC DNA]</scope>
    <source>
        <strain evidence="2">TB1705</strain>
        <tissue evidence="2">Leaf</tissue>
    </source>
</reference>
<sequence>MSSMAPCSETAVVVRSNNSVVLSSKLAICLVILRRTLNPSSAVRTEPVRVFMKLYQLESSVNITSSNLQSGDRNWNVPNPYECAPIDDVFYYRNQFYGLMGQQLWVFDTIGPPQPVVTDIQFPLIDLVRLRAQLGRNRCLVEISGELLLVDKLAFTKTMEVCKFIIHKFDLNTSTWMRLTTIGNNILILHSNFSSSLASNALLKVRPQRQGWLKILETHYLVDCNGLVPNCIHFNFEHETCDGLRDIGWQSTKEDMTTSLHRIFPS</sequence>
<dbReference type="InterPro" id="IPR005174">
    <property type="entry name" value="KIB1-4_b-propeller"/>
</dbReference>
<organism evidence="2 3">
    <name type="scientific">Kingdonia uniflora</name>
    <dbReference type="NCBI Taxonomy" id="39325"/>
    <lineage>
        <taxon>Eukaryota</taxon>
        <taxon>Viridiplantae</taxon>
        <taxon>Streptophyta</taxon>
        <taxon>Embryophyta</taxon>
        <taxon>Tracheophyta</taxon>
        <taxon>Spermatophyta</taxon>
        <taxon>Magnoliopsida</taxon>
        <taxon>Ranunculales</taxon>
        <taxon>Circaeasteraceae</taxon>
        <taxon>Kingdonia</taxon>
    </lineage>
</organism>
<gene>
    <name evidence="2" type="ORF">GIB67_040548</name>
</gene>
<name>A0A7J7L5G8_9MAGN</name>
<proteinExistence type="predicted"/>
<evidence type="ECO:0000313" key="2">
    <source>
        <dbReference type="EMBL" id="KAF6137840.1"/>
    </source>
</evidence>
<dbReference type="Proteomes" id="UP000541444">
    <property type="component" value="Unassembled WGS sequence"/>
</dbReference>
<evidence type="ECO:0000259" key="1">
    <source>
        <dbReference type="Pfam" id="PF03478"/>
    </source>
</evidence>
<dbReference type="Pfam" id="PF03478">
    <property type="entry name" value="Beta-prop_KIB1-4"/>
    <property type="match status" value="1"/>
</dbReference>
<evidence type="ECO:0000313" key="3">
    <source>
        <dbReference type="Proteomes" id="UP000541444"/>
    </source>
</evidence>
<dbReference type="PANTHER" id="PTHR47123">
    <property type="entry name" value="F-BOX PROTEIN SKIP23"/>
    <property type="match status" value="1"/>
</dbReference>
<dbReference type="InterPro" id="IPR051304">
    <property type="entry name" value="SCF_F-box_domain"/>
</dbReference>
<keyword evidence="3" id="KW-1185">Reference proteome</keyword>